<accession>A0A9W7GT09</accession>
<feature type="coiled-coil region" evidence="1">
    <location>
        <begin position="326"/>
        <end position="369"/>
    </location>
</feature>
<comment type="caution">
    <text evidence="3">The sequence shown here is derived from an EMBL/GenBank/DDBJ whole genome shotgun (WGS) entry which is preliminary data.</text>
</comment>
<dbReference type="InterPro" id="IPR004252">
    <property type="entry name" value="Probable_transposase_24"/>
</dbReference>
<proteinExistence type="predicted"/>
<evidence type="ECO:0000313" key="4">
    <source>
        <dbReference type="Proteomes" id="UP001165190"/>
    </source>
</evidence>
<keyword evidence="1" id="KW-0175">Coiled coil</keyword>
<feature type="region of interest" description="Disordered" evidence="2">
    <location>
        <begin position="22"/>
        <end position="42"/>
    </location>
</feature>
<dbReference type="PANTHER" id="PTHR33144">
    <property type="entry name" value="OS10G0409366 PROTEIN-RELATED"/>
    <property type="match status" value="1"/>
</dbReference>
<dbReference type="EMBL" id="BSYR01000002">
    <property type="protein sequence ID" value="GMI63803.1"/>
    <property type="molecule type" value="Genomic_DNA"/>
</dbReference>
<evidence type="ECO:0000256" key="1">
    <source>
        <dbReference type="SAM" id="Coils"/>
    </source>
</evidence>
<reference evidence="3" key="1">
    <citation type="submission" date="2023-05" db="EMBL/GenBank/DDBJ databases">
        <title>Genome and transcriptome analyses reveal genes involved in the formation of fine ridges on petal epidermal cells in Hibiscus trionum.</title>
        <authorList>
            <person name="Koshimizu S."/>
            <person name="Masuda S."/>
            <person name="Ishii T."/>
            <person name="Shirasu K."/>
            <person name="Hoshino A."/>
            <person name="Arita M."/>
        </authorList>
    </citation>
    <scope>NUCLEOTIDE SEQUENCE</scope>
    <source>
        <strain evidence="3">Hamamatsu line</strain>
    </source>
</reference>
<gene>
    <name evidence="3" type="ORF">HRI_000049600</name>
</gene>
<organism evidence="3 4">
    <name type="scientific">Hibiscus trionum</name>
    <name type="common">Flower of an hour</name>
    <dbReference type="NCBI Taxonomy" id="183268"/>
    <lineage>
        <taxon>Eukaryota</taxon>
        <taxon>Viridiplantae</taxon>
        <taxon>Streptophyta</taxon>
        <taxon>Embryophyta</taxon>
        <taxon>Tracheophyta</taxon>
        <taxon>Spermatophyta</taxon>
        <taxon>Magnoliopsida</taxon>
        <taxon>eudicotyledons</taxon>
        <taxon>Gunneridae</taxon>
        <taxon>Pentapetalae</taxon>
        <taxon>rosids</taxon>
        <taxon>malvids</taxon>
        <taxon>Malvales</taxon>
        <taxon>Malvaceae</taxon>
        <taxon>Malvoideae</taxon>
        <taxon>Hibiscus</taxon>
    </lineage>
</organism>
<keyword evidence="4" id="KW-1185">Reference proteome</keyword>
<dbReference type="OrthoDB" id="1297232at2759"/>
<dbReference type="AlphaFoldDB" id="A0A9W7GT09"/>
<dbReference type="Proteomes" id="UP001165190">
    <property type="component" value="Unassembled WGS sequence"/>
</dbReference>
<dbReference type="Pfam" id="PF03004">
    <property type="entry name" value="Transposase_24"/>
    <property type="match status" value="1"/>
</dbReference>
<evidence type="ECO:0008006" key="5">
    <source>
        <dbReference type="Google" id="ProtNLM"/>
    </source>
</evidence>
<name>A0A9W7GT09_HIBTR</name>
<sequence>MPRRKLSDLRIVQVPREEEVLNNEGVSGVGSSEVPKTVEETQETQVEVGQRRKSRGRTMLTGLYNLPPGERVQVSRNDAGQPIGAEAGVQANVIGMTARNGSLLPISYESWREMPNGNKNQAVDHIKERFSLEVSDDYVKHALGKKWRDHKSFLKKKYFKNSLSLQEKMQNVPPGLLRYQWEDAVRFWSSTKGEERERVGIASRQKQKYTHTTGSKSFARIANEEELKSGSSVGRVQLFDITHTKKDGSAITPEAAEIMAKMKDKKIEFEATASTNGSANLDDIDNQVIADVLGPERYGRVRCQGSFVTPTKYFGAQSSQYMPSQSRSSQAEVNRLQQQLTQFKAEVEAREAERAAMEAERATREAEREASYKNLENKFQELMTMFKQNPPQNPPS</sequence>
<protein>
    <recommendedName>
        <fullName evidence="5">Transposase</fullName>
    </recommendedName>
</protein>
<dbReference type="PANTHER" id="PTHR33144:SF46">
    <property type="entry name" value="OS04G0610000 PROTEIN"/>
    <property type="match status" value="1"/>
</dbReference>
<evidence type="ECO:0000313" key="3">
    <source>
        <dbReference type="EMBL" id="GMI63803.1"/>
    </source>
</evidence>
<evidence type="ECO:0000256" key="2">
    <source>
        <dbReference type="SAM" id="MobiDB-lite"/>
    </source>
</evidence>